<evidence type="ECO:0000256" key="13">
    <source>
        <dbReference type="ARBA" id="ARBA00023136"/>
    </source>
</evidence>
<keyword evidence="11 14" id="KW-0408">Iron</keyword>
<dbReference type="GO" id="GO:0005789">
    <property type="term" value="C:endoplasmic reticulum membrane"/>
    <property type="evidence" value="ECO:0007669"/>
    <property type="project" value="UniProtKB-SubCell"/>
</dbReference>
<name>A0AAN9Y5M1_9HEMI</name>
<evidence type="ECO:0000256" key="8">
    <source>
        <dbReference type="ARBA" id="ARBA00022824"/>
    </source>
</evidence>
<keyword evidence="12 15" id="KW-0503">Monooxygenase</keyword>
<dbReference type="InterPro" id="IPR036396">
    <property type="entry name" value="Cyt_P450_sf"/>
</dbReference>
<keyword evidence="9" id="KW-0492">Microsome</keyword>
<organism evidence="17 18">
    <name type="scientific">Parthenolecanium corni</name>
    <dbReference type="NCBI Taxonomy" id="536013"/>
    <lineage>
        <taxon>Eukaryota</taxon>
        <taxon>Metazoa</taxon>
        <taxon>Ecdysozoa</taxon>
        <taxon>Arthropoda</taxon>
        <taxon>Hexapoda</taxon>
        <taxon>Insecta</taxon>
        <taxon>Pterygota</taxon>
        <taxon>Neoptera</taxon>
        <taxon>Paraneoptera</taxon>
        <taxon>Hemiptera</taxon>
        <taxon>Sternorrhyncha</taxon>
        <taxon>Coccoidea</taxon>
        <taxon>Coccidae</taxon>
        <taxon>Parthenolecanium</taxon>
    </lineage>
</organism>
<keyword evidence="16" id="KW-0732">Signal</keyword>
<gene>
    <name evidence="17" type="ORF">V9T40_001617</name>
</gene>
<keyword evidence="8" id="KW-0256">Endoplasmic reticulum</keyword>
<evidence type="ECO:0000256" key="2">
    <source>
        <dbReference type="ARBA" id="ARBA00003690"/>
    </source>
</evidence>
<feature type="binding site" description="axial binding residue" evidence="14">
    <location>
        <position position="423"/>
    </location>
    <ligand>
        <name>heme</name>
        <dbReference type="ChEBI" id="CHEBI:30413"/>
    </ligand>
    <ligandPart>
        <name>Fe</name>
        <dbReference type="ChEBI" id="CHEBI:18248"/>
    </ligandPart>
</feature>
<keyword evidence="6 14" id="KW-0349">Heme</keyword>
<dbReference type="Proteomes" id="UP001367676">
    <property type="component" value="Unassembled WGS sequence"/>
</dbReference>
<accession>A0AAN9Y5M1</accession>
<reference evidence="17 18" key="1">
    <citation type="submission" date="2024-03" db="EMBL/GenBank/DDBJ databases">
        <title>Adaptation during the transition from Ophiocordyceps entomopathogen to insect associate is accompanied by gene loss and intensified selection.</title>
        <authorList>
            <person name="Ward C.M."/>
            <person name="Onetto C.A."/>
            <person name="Borneman A.R."/>
        </authorList>
    </citation>
    <scope>NUCLEOTIDE SEQUENCE [LARGE SCALE GENOMIC DNA]</scope>
    <source>
        <strain evidence="17">AWRI1</strain>
        <tissue evidence="17">Single Adult Female</tissue>
    </source>
</reference>
<evidence type="ECO:0000313" key="18">
    <source>
        <dbReference type="Proteomes" id="UP001367676"/>
    </source>
</evidence>
<evidence type="ECO:0000256" key="14">
    <source>
        <dbReference type="PIRSR" id="PIRSR602401-1"/>
    </source>
</evidence>
<evidence type="ECO:0000256" key="11">
    <source>
        <dbReference type="ARBA" id="ARBA00023004"/>
    </source>
</evidence>
<keyword evidence="13" id="KW-0472">Membrane</keyword>
<dbReference type="FunFam" id="1.10.630.10:FF:000238">
    <property type="entry name" value="Cytochrome P450 2A6"/>
    <property type="match status" value="1"/>
</dbReference>
<keyword evidence="18" id="KW-1185">Reference proteome</keyword>
<sequence length="480" mass="55175">MYFVAIAILVILITLIIQNCRRPKNFPPGPLNLPLIGSWYDIPARGVETKIPGWRKRYGNIIGLKIGFRYLVIVCGNEDIVAGLKHPNFQSRLHTSTLTDRSFRKVLGIFFGDGDQWSEVKRFTLRFLGQVSNNRLEVVMQEEMSDWFKAVTSGQVHEINSKFLDFSIKSVINVFIGKNGESHYEEVDKIRELTYRAFKNGRITGIEIVHPQMKFFFSSEQKVAAVTYTQKFFRRVIAERRKTFNPNNIVDFIDAFLLEQQKEKAESPNSNYYSDEELQSVLLDLVQAASESSANTAGFVMMYVAMNPQVQDKLHQELDRVVGRERFPTLDDRPNLPYVDAVLSETMRINPVSGIGAGHIATKDTDFANYRLPQGTLLFFGHQDTLNDPTIFNEPKQFRPERFLKKEEIKIKMTNFGLGKRACIGEILAKNSLYLFIAYLFQKYSLSFPKGYEHPDTTPEYGFINSPKPYKLILTERPLK</sequence>
<dbReference type="GO" id="GO:0016712">
    <property type="term" value="F:oxidoreductase activity, acting on paired donors, with incorporation or reduction of molecular oxygen, reduced flavin or flavoprotein as one donor, and incorporation of one atom of oxygen"/>
    <property type="evidence" value="ECO:0007669"/>
    <property type="project" value="TreeGrafter"/>
</dbReference>
<proteinExistence type="inferred from homology"/>
<dbReference type="EMBL" id="JBBCAQ010000019">
    <property type="protein sequence ID" value="KAK7595184.1"/>
    <property type="molecule type" value="Genomic_DNA"/>
</dbReference>
<dbReference type="PRINTS" id="PR00385">
    <property type="entry name" value="P450"/>
</dbReference>
<evidence type="ECO:0000313" key="17">
    <source>
        <dbReference type="EMBL" id="KAK7595184.1"/>
    </source>
</evidence>
<comment type="similarity">
    <text evidence="5 15">Belongs to the cytochrome P450 family.</text>
</comment>
<dbReference type="PROSITE" id="PS00086">
    <property type="entry name" value="CYTOCHROME_P450"/>
    <property type="match status" value="1"/>
</dbReference>
<dbReference type="GO" id="GO:0006805">
    <property type="term" value="P:xenobiotic metabolic process"/>
    <property type="evidence" value="ECO:0007669"/>
    <property type="project" value="TreeGrafter"/>
</dbReference>
<evidence type="ECO:0000256" key="7">
    <source>
        <dbReference type="ARBA" id="ARBA00022723"/>
    </source>
</evidence>
<protein>
    <recommendedName>
        <fullName evidence="19">Cytochrome P450</fullName>
    </recommendedName>
</protein>
<evidence type="ECO:0000256" key="1">
    <source>
        <dbReference type="ARBA" id="ARBA00001971"/>
    </source>
</evidence>
<dbReference type="Gene3D" id="1.10.630.10">
    <property type="entry name" value="Cytochrome P450"/>
    <property type="match status" value="1"/>
</dbReference>
<comment type="caution">
    <text evidence="17">The sequence shown here is derived from an EMBL/GenBank/DDBJ whole genome shotgun (WGS) entry which is preliminary data.</text>
</comment>
<keyword evidence="7 14" id="KW-0479">Metal-binding</keyword>
<evidence type="ECO:0000256" key="3">
    <source>
        <dbReference type="ARBA" id="ARBA00004174"/>
    </source>
</evidence>
<dbReference type="GO" id="GO:0008395">
    <property type="term" value="F:steroid hydroxylase activity"/>
    <property type="evidence" value="ECO:0007669"/>
    <property type="project" value="TreeGrafter"/>
</dbReference>
<evidence type="ECO:0000256" key="4">
    <source>
        <dbReference type="ARBA" id="ARBA00004406"/>
    </source>
</evidence>
<dbReference type="PANTHER" id="PTHR24300:SF376">
    <property type="entry name" value="CYTOCHROME P450 15A1"/>
    <property type="match status" value="1"/>
</dbReference>
<evidence type="ECO:0000256" key="5">
    <source>
        <dbReference type="ARBA" id="ARBA00010617"/>
    </source>
</evidence>
<dbReference type="InterPro" id="IPR001128">
    <property type="entry name" value="Cyt_P450"/>
</dbReference>
<evidence type="ECO:0000256" key="10">
    <source>
        <dbReference type="ARBA" id="ARBA00023002"/>
    </source>
</evidence>
<dbReference type="Pfam" id="PF00067">
    <property type="entry name" value="p450"/>
    <property type="match status" value="1"/>
</dbReference>
<dbReference type="InterPro" id="IPR050182">
    <property type="entry name" value="Cytochrome_P450_fam2"/>
</dbReference>
<dbReference type="GO" id="GO:0005506">
    <property type="term" value="F:iron ion binding"/>
    <property type="evidence" value="ECO:0007669"/>
    <property type="project" value="InterPro"/>
</dbReference>
<dbReference type="SUPFAM" id="SSF48264">
    <property type="entry name" value="Cytochrome P450"/>
    <property type="match status" value="1"/>
</dbReference>
<evidence type="ECO:0000256" key="9">
    <source>
        <dbReference type="ARBA" id="ARBA00022848"/>
    </source>
</evidence>
<evidence type="ECO:0008006" key="19">
    <source>
        <dbReference type="Google" id="ProtNLM"/>
    </source>
</evidence>
<evidence type="ECO:0000256" key="6">
    <source>
        <dbReference type="ARBA" id="ARBA00022617"/>
    </source>
</evidence>
<comment type="cofactor">
    <cofactor evidence="1 14">
        <name>heme</name>
        <dbReference type="ChEBI" id="CHEBI:30413"/>
    </cofactor>
</comment>
<dbReference type="PRINTS" id="PR00463">
    <property type="entry name" value="EP450I"/>
</dbReference>
<feature type="signal peptide" evidence="16">
    <location>
        <begin position="1"/>
        <end position="18"/>
    </location>
</feature>
<comment type="function">
    <text evidence="2">May be involved in the metabolism of insect hormones and in the breakdown of synthetic insecticides.</text>
</comment>
<evidence type="ECO:0000256" key="12">
    <source>
        <dbReference type="ARBA" id="ARBA00023033"/>
    </source>
</evidence>
<feature type="chain" id="PRO_5042813599" description="Cytochrome P450" evidence="16">
    <location>
        <begin position="19"/>
        <end position="480"/>
    </location>
</feature>
<dbReference type="AlphaFoldDB" id="A0AAN9Y5M1"/>
<evidence type="ECO:0000256" key="15">
    <source>
        <dbReference type="RuleBase" id="RU000461"/>
    </source>
</evidence>
<dbReference type="InterPro" id="IPR002401">
    <property type="entry name" value="Cyt_P450_E_grp-I"/>
</dbReference>
<comment type="subcellular location">
    <subcellularLocation>
        <location evidence="4">Endoplasmic reticulum membrane</location>
        <topology evidence="4">Peripheral membrane protein</topology>
    </subcellularLocation>
    <subcellularLocation>
        <location evidence="3">Microsome membrane</location>
        <topology evidence="3">Peripheral membrane protein</topology>
    </subcellularLocation>
</comment>
<keyword evidence="10 15" id="KW-0560">Oxidoreductase</keyword>
<dbReference type="PANTHER" id="PTHR24300">
    <property type="entry name" value="CYTOCHROME P450 508A4-RELATED"/>
    <property type="match status" value="1"/>
</dbReference>
<evidence type="ECO:0000256" key="16">
    <source>
        <dbReference type="SAM" id="SignalP"/>
    </source>
</evidence>
<dbReference type="GO" id="GO:0020037">
    <property type="term" value="F:heme binding"/>
    <property type="evidence" value="ECO:0007669"/>
    <property type="project" value="InterPro"/>
</dbReference>
<dbReference type="InterPro" id="IPR017972">
    <property type="entry name" value="Cyt_P450_CS"/>
</dbReference>
<dbReference type="GO" id="GO:0006082">
    <property type="term" value="P:organic acid metabolic process"/>
    <property type="evidence" value="ECO:0007669"/>
    <property type="project" value="TreeGrafter"/>
</dbReference>